<dbReference type="NCBIfam" id="TIGR01662">
    <property type="entry name" value="HAD-SF-IIIA"/>
    <property type="match status" value="1"/>
</dbReference>
<dbReference type="GO" id="GO:0034200">
    <property type="term" value="F:D-glycero-beta-D-manno-heptose 1,7-bisphosphate 7-phosphatase activity"/>
    <property type="evidence" value="ECO:0007669"/>
    <property type="project" value="UniProtKB-EC"/>
</dbReference>
<evidence type="ECO:0000256" key="2">
    <source>
        <dbReference type="ARBA" id="ARBA00001946"/>
    </source>
</evidence>
<feature type="site" description="Stabilizes the phosphoryl group" evidence="16">
    <location>
        <position position="101"/>
    </location>
</feature>
<dbReference type="PIRSF" id="PIRSF004682">
    <property type="entry name" value="GmhB"/>
    <property type="match status" value="1"/>
</dbReference>
<dbReference type="GO" id="GO:0005737">
    <property type="term" value="C:cytoplasm"/>
    <property type="evidence" value="ECO:0007669"/>
    <property type="project" value="UniProtKB-SubCell"/>
</dbReference>
<reference evidence="19" key="1">
    <citation type="submission" date="2017-08" db="EMBL/GenBank/DDBJ databases">
        <title>A dynamic microbial community with high functional redundancy inhabits the cold, oxic subseafloor aquifer.</title>
        <authorList>
            <person name="Tully B.J."/>
            <person name="Wheat C.G."/>
            <person name="Glazer B.T."/>
            <person name="Huber J.A."/>
        </authorList>
    </citation>
    <scope>NUCLEOTIDE SEQUENCE [LARGE SCALE GENOMIC DNA]</scope>
</reference>
<dbReference type="NCBIfam" id="TIGR01656">
    <property type="entry name" value="Histidinol-ppas"/>
    <property type="match status" value="1"/>
</dbReference>
<comment type="catalytic activity">
    <reaction evidence="1">
        <text>D-glycero-beta-D-manno-heptose 1,7-bisphosphate + H2O = D-glycero-beta-D-manno-heptose 1-phosphate + phosphate</text>
        <dbReference type="Rhea" id="RHEA:28518"/>
        <dbReference type="ChEBI" id="CHEBI:15377"/>
        <dbReference type="ChEBI" id="CHEBI:43474"/>
        <dbReference type="ChEBI" id="CHEBI:60208"/>
        <dbReference type="ChEBI" id="CHEBI:61593"/>
        <dbReference type="EC" id="3.1.3.82"/>
    </reaction>
</comment>
<dbReference type="CDD" id="cd07503">
    <property type="entry name" value="HAD_HisB-N"/>
    <property type="match status" value="1"/>
</dbReference>
<keyword evidence="11 17" id="KW-0460">Magnesium</keyword>
<evidence type="ECO:0000256" key="8">
    <source>
        <dbReference type="ARBA" id="ARBA00022723"/>
    </source>
</evidence>
<feature type="binding site" evidence="17">
    <location>
        <position position="97"/>
    </location>
    <ligand>
        <name>Zn(2+)</name>
        <dbReference type="ChEBI" id="CHEBI:29105"/>
    </ligand>
</feature>
<dbReference type="GO" id="GO:0005975">
    <property type="term" value="P:carbohydrate metabolic process"/>
    <property type="evidence" value="ECO:0007669"/>
    <property type="project" value="InterPro"/>
</dbReference>
<dbReference type="Proteomes" id="UP000218767">
    <property type="component" value="Unassembled WGS sequence"/>
</dbReference>
<evidence type="ECO:0000256" key="6">
    <source>
        <dbReference type="ARBA" id="ARBA00011245"/>
    </source>
</evidence>
<dbReference type="NCBIfam" id="NF006506">
    <property type="entry name" value="PRK08942.1"/>
    <property type="match status" value="1"/>
</dbReference>
<keyword evidence="8 17" id="KW-0479">Metal-binding</keyword>
<feature type="site" description="Stabilizes the phosphoryl group" evidence="16">
    <location>
        <position position="50"/>
    </location>
</feature>
<dbReference type="InterPro" id="IPR006549">
    <property type="entry name" value="HAD-SF_hydro_IIIA"/>
</dbReference>
<evidence type="ECO:0000256" key="11">
    <source>
        <dbReference type="ARBA" id="ARBA00022842"/>
    </source>
</evidence>
<evidence type="ECO:0000256" key="3">
    <source>
        <dbReference type="ARBA" id="ARBA00001947"/>
    </source>
</evidence>
<evidence type="ECO:0000256" key="7">
    <source>
        <dbReference type="ARBA" id="ARBA00022490"/>
    </source>
</evidence>
<keyword evidence="12 14" id="KW-0119">Carbohydrate metabolism</keyword>
<evidence type="ECO:0000256" key="9">
    <source>
        <dbReference type="ARBA" id="ARBA00022801"/>
    </source>
</evidence>
<evidence type="ECO:0000256" key="5">
    <source>
        <dbReference type="ARBA" id="ARBA00004708"/>
    </source>
</evidence>
<dbReference type="EC" id="3.1.3.-" evidence="14"/>
<feature type="binding site" evidence="17">
    <location>
        <position position="126"/>
    </location>
    <ligand>
        <name>Mg(2+)</name>
        <dbReference type="ChEBI" id="CHEBI:18420"/>
    </ligand>
</feature>
<feature type="binding site" evidence="17">
    <location>
        <position position="9"/>
    </location>
    <ligand>
        <name>Mg(2+)</name>
        <dbReference type="ChEBI" id="CHEBI:18420"/>
    </ligand>
</feature>
<sequence length="184" mass="20159">MKIIVLDRDGVINQDSDDYIKSAEEFIPIEGSISAIARLCAAGFKVVVATNQSGLSRKFFDEDQLSEIHHLLCSLVEEAGGIIDGIFYCPHHPEEDCSCRKPKTGLLEQIENEFACELQGCYFVGDSLKDIEAARAFDCKPILVLTGKGLITEQSLCEMNDVSVPTYDDLAIAVSHILGSLDDD</sequence>
<comment type="pathway">
    <text evidence="5">Nucleotide-sugar biosynthesis; ADP-L-glycero-beta-D-manno-heptose biosynthesis; ADP-L-glycero-beta-D-manno-heptose from D-glycero-beta-D-manno-heptose 7-phosphate: step 2/4.</text>
</comment>
<evidence type="ECO:0000256" key="12">
    <source>
        <dbReference type="ARBA" id="ARBA00023277"/>
    </source>
</evidence>
<dbReference type="PANTHER" id="PTHR42891">
    <property type="entry name" value="D-GLYCERO-BETA-D-MANNO-HEPTOSE-1,7-BISPHOSPHATE 7-PHOSPHATASE"/>
    <property type="match status" value="1"/>
</dbReference>
<gene>
    <name evidence="18" type="ORF">COB20_07890</name>
</gene>
<dbReference type="AlphaFoldDB" id="A0A2A4X4H8"/>
<feature type="binding site" evidence="17">
    <location>
        <position position="7"/>
    </location>
    <ligand>
        <name>Mg(2+)</name>
        <dbReference type="ChEBI" id="CHEBI:18420"/>
    </ligand>
</feature>
<dbReference type="EMBL" id="NVUL01000045">
    <property type="protein sequence ID" value="PCI77424.1"/>
    <property type="molecule type" value="Genomic_DNA"/>
</dbReference>
<dbReference type="InterPro" id="IPR004446">
    <property type="entry name" value="Heptose_bisP_phosphatase"/>
</dbReference>
<feature type="site" description="Contributes to substrate recognition" evidence="16">
    <location>
        <position position="100"/>
    </location>
</feature>
<evidence type="ECO:0000313" key="19">
    <source>
        <dbReference type="Proteomes" id="UP000218767"/>
    </source>
</evidence>
<protein>
    <recommendedName>
        <fullName evidence="14">D,D-heptose 1,7-bisphosphate phosphatase</fullName>
        <ecNumber evidence="14">3.1.3.-</ecNumber>
    </recommendedName>
</protein>
<feature type="active site" description="Nucleophile" evidence="15">
    <location>
        <position position="7"/>
    </location>
</feature>
<comment type="similarity">
    <text evidence="13 14">Belongs to the gmhB family.</text>
</comment>
<dbReference type="Pfam" id="PF13242">
    <property type="entry name" value="Hydrolase_like"/>
    <property type="match status" value="1"/>
</dbReference>
<comment type="cofactor">
    <cofactor evidence="3 17">
        <name>Zn(2+)</name>
        <dbReference type="ChEBI" id="CHEBI:29105"/>
    </cofactor>
</comment>
<comment type="caution">
    <text evidence="18">The sequence shown here is derived from an EMBL/GenBank/DDBJ whole genome shotgun (WGS) entry which is preliminary data.</text>
</comment>
<feature type="binding site" evidence="17">
    <location>
        <position position="99"/>
    </location>
    <ligand>
        <name>Zn(2+)</name>
        <dbReference type="ChEBI" id="CHEBI:29105"/>
    </ligand>
</feature>
<keyword evidence="10 17" id="KW-0862">Zinc</keyword>
<proteinExistence type="inferred from homology"/>
<keyword evidence="9 14" id="KW-0378">Hydrolase</keyword>
<evidence type="ECO:0000256" key="16">
    <source>
        <dbReference type="PIRSR" id="PIRSR004682-3"/>
    </source>
</evidence>
<comment type="subcellular location">
    <subcellularLocation>
        <location evidence="4 14">Cytoplasm</location>
    </subcellularLocation>
</comment>
<feature type="binding site" evidence="17">
    <location>
        <position position="91"/>
    </location>
    <ligand>
        <name>Zn(2+)</name>
        <dbReference type="ChEBI" id="CHEBI:29105"/>
    </ligand>
</feature>
<name>A0A2A4X4H8_9GAMM</name>
<comment type="cofactor">
    <cofactor evidence="2 17">
        <name>Mg(2+)</name>
        <dbReference type="ChEBI" id="CHEBI:18420"/>
    </cofactor>
</comment>
<dbReference type="Gene3D" id="3.40.50.1000">
    <property type="entry name" value="HAD superfamily/HAD-like"/>
    <property type="match status" value="1"/>
</dbReference>
<evidence type="ECO:0000256" key="15">
    <source>
        <dbReference type="PIRSR" id="PIRSR004682-1"/>
    </source>
</evidence>
<feature type="binding site" evidence="17">
    <location>
        <position position="89"/>
    </location>
    <ligand>
        <name>Zn(2+)</name>
        <dbReference type="ChEBI" id="CHEBI:29105"/>
    </ligand>
</feature>
<dbReference type="PANTHER" id="PTHR42891:SF1">
    <property type="entry name" value="D-GLYCERO-BETA-D-MANNO-HEPTOSE-1,7-BISPHOSPHATE 7-PHOSPHATASE"/>
    <property type="match status" value="1"/>
</dbReference>
<evidence type="ECO:0000313" key="18">
    <source>
        <dbReference type="EMBL" id="PCI77424.1"/>
    </source>
</evidence>
<feature type="active site" description="Proton donor" evidence="15">
    <location>
        <position position="9"/>
    </location>
</feature>
<dbReference type="InterPro" id="IPR023214">
    <property type="entry name" value="HAD_sf"/>
</dbReference>
<dbReference type="GO" id="GO:0046872">
    <property type="term" value="F:metal ion binding"/>
    <property type="evidence" value="ECO:0007669"/>
    <property type="project" value="UniProtKB-KW"/>
</dbReference>
<evidence type="ECO:0000256" key="17">
    <source>
        <dbReference type="PIRSR" id="PIRSR004682-4"/>
    </source>
</evidence>
<evidence type="ECO:0000256" key="14">
    <source>
        <dbReference type="PIRNR" id="PIRNR004682"/>
    </source>
</evidence>
<dbReference type="SUPFAM" id="SSF56784">
    <property type="entry name" value="HAD-like"/>
    <property type="match status" value="1"/>
</dbReference>
<evidence type="ECO:0000256" key="1">
    <source>
        <dbReference type="ARBA" id="ARBA00001226"/>
    </source>
</evidence>
<dbReference type="InterPro" id="IPR036412">
    <property type="entry name" value="HAD-like_sf"/>
</dbReference>
<evidence type="ECO:0000256" key="10">
    <source>
        <dbReference type="ARBA" id="ARBA00022833"/>
    </source>
</evidence>
<comment type="subunit">
    <text evidence="6">Monomer.</text>
</comment>
<organism evidence="18 19">
    <name type="scientific">SAR86 cluster bacterium</name>
    <dbReference type="NCBI Taxonomy" id="2030880"/>
    <lineage>
        <taxon>Bacteria</taxon>
        <taxon>Pseudomonadati</taxon>
        <taxon>Pseudomonadota</taxon>
        <taxon>Gammaproteobacteria</taxon>
        <taxon>SAR86 cluster</taxon>
    </lineage>
</organism>
<keyword evidence="7 14" id="KW-0963">Cytoplasm</keyword>
<evidence type="ECO:0000256" key="4">
    <source>
        <dbReference type="ARBA" id="ARBA00004496"/>
    </source>
</evidence>
<evidence type="ECO:0000256" key="13">
    <source>
        <dbReference type="ARBA" id="ARBA00061616"/>
    </source>
</evidence>
<dbReference type="FunFam" id="3.40.50.1000:FF:000168">
    <property type="entry name" value="D,D-heptose 1,7-bisphosphate phosphatase"/>
    <property type="match status" value="1"/>
</dbReference>
<dbReference type="InterPro" id="IPR006543">
    <property type="entry name" value="Histidinol-phos"/>
</dbReference>
<accession>A0A2A4X4H8</accession>